<accession>A0A8J5S3S4</accession>
<organism evidence="1 2">
    <name type="scientific">Zizania palustris</name>
    <name type="common">Northern wild rice</name>
    <dbReference type="NCBI Taxonomy" id="103762"/>
    <lineage>
        <taxon>Eukaryota</taxon>
        <taxon>Viridiplantae</taxon>
        <taxon>Streptophyta</taxon>
        <taxon>Embryophyta</taxon>
        <taxon>Tracheophyta</taxon>
        <taxon>Spermatophyta</taxon>
        <taxon>Magnoliopsida</taxon>
        <taxon>Liliopsida</taxon>
        <taxon>Poales</taxon>
        <taxon>Poaceae</taxon>
        <taxon>BOP clade</taxon>
        <taxon>Oryzoideae</taxon>
        <taxon>Oryzeae</taxon>
        <taxon>Zizaniinae</taxon>
        <taxon>Zizania</taxon>
    </lineage>
</organism>
<comment type="caution">
    <text evidence="1">The sequence shown here is derived from an EMBL/GenBank/DDBJ whole genome shotgun (WGS) entry which is preliminary data.</text>
</comment>
<evidence type="ECO:0000313" key="2">
    <source>
        <dbReference type="Proteomes" id="UP000729402"/>
    </source>
</evidence>
<dbReference type="EMBL" id="JAAALK010000287">
    <property type="protein sequence ID" value="KAG8057338.1"/>
    <property type="molecule type" value="Genomic_DNA"/>
</dbReference>
<proteinExistence type="predicted"/>
<reference evidence="1" key="2">
    <citation type="submission" date="2021-02" db="EMBL/GenBank/DDBJ databases">
        <authorList>
            <person name="Kimball J.A."/>
            <person name="Haas M.W."/>
            <person name="Macchietto M."/>
            <person name="Kono T."/>
            <person name="Duquette J."/>
            <person name="Shao M."/>
        </authorList>
    </citation>
    <scope>NUCLEOTIDE SEQUENCE</scope>
    <source>
        <tissue evidence="1">Fresh leaf tissue</tissue>
    </source>
</reference>
<evidence type="ECO:0000313" key="1">
    <source>
        <dbReference type="EMBL" id="KAG8057338.1"/>
    </source>
</evidence>
<keyword evidence="2" id="KW-1185">Reference proteome</keyword>
<gene>
    <name evidence="1" type="ORF">GUJ93_ZPchr0002g25067</name>
</gene>
<name>A0A8J5S3S4_ZIZPA</name>
<reference evidence="1" key="1">
    <citation type="journal article" date="2021" name="bioRxiv">
        <title>Whole Genome Assembly and Annotation of Northern Wild Rice, Zizania palustris L., Supports a Whole Genome Duplication in the Zizania Genus.</title>
        <authorList>
            <person name="Haas M."/>
            <person name="Kono T."/>
            <person name="Macchietto M."/>
            <person name="Millas R."/>
            <person name="McGilp L."/>
            <person name="Shao M."/>
            <person name="Duquette J."/>
            <person name="Hirsch C.N."/>
            <person name="Kimball J."/>
        </authorList>
    </citation>
    <scope>NUCLEOTIDE SEQUENCE</scope>
    <source>
        <tissue evidence="1">Fresh leaf tissue</tissue>
    </source>
</reference>
<dbReference type="AlphaFoldDB" id="A0A8J5S3S4"/>
<sequence length="92" mass="10155">MDGNTQIARGLDVQHDMVKACCLLDAKISSHQAGCHRNVHHCTLQLHHGSSVTSRNSVILSTQCQAKPTVCFAVDEWIHQFQIGNLTIETAF</sequence>
<dbReference type="Proteomes" id="UP000729402">
    <property type="component" value="Unassembled WGS sequence"/>
</dbReference>
<protein>
    <submittedName>
        <fullName evidence="1">Uncharacterized protein</fullName>
    </submittedName>
</protein>